<dbReference type="RefSeq" id="WP_189585164.1">
    <property type="nucleotide sequence ID" value="NZ_BMYV01000002.1"/>
</dbReference>
<reference evidence="9 10" key="1">
    <citation type="journal article" date="2014" name="Int. J. Syst. Evol. Microbiol.">
        <title>Complete genome sequence of Corynebacterium casei LMG S-19264T (=DSM 44701T), isolated from a smear-ripened cheese.</title>
        <authorList>
            <consortium name="US DOE Joint Genome Institute (JGI-PGF)"/>
            <person name="Walter F."/>
            <person name="Albersmeier A."/>
            <person name="Kalinowski J."/>
            <person name="Ruckert C."/>
        </authorList>
    </citation>
    <scope>NUCLEOTIDE SEQUENCE [LARGE SCALE GENOMIC DNA]</scope>
    <source>
        <strain evidence="9 10">KCTC 23968</strain>
    </source>
</reference>
<dbReference type="InterPro" id="IPR036890">
    <property type="entry name" value="HATPase_C_sf"/>
</dbReference>
<dbReference type="PANTHER" id="PTHR41523:SF8">
    <property type="entry name" value="ETHYLENE RESPONSE SENSOR PROTEIN"/>
    <property type="match status" value="1"/>
</dbReference>
<name>A0A918KN80_9PROT</name>
<keyword evidence="3" id="KW-0597">Phosphoprotein</keyword>
<evidence type="ECO:0000256" key="2">
    <source>
        <dbReference type="ARBA" id="ARBA00012438"/>
    </source>
</evidence>
<feature type="domain" description="Signal transduction histidine kinase HWE region" evidence="8">
    <location>
        <begin position="144"/>
        <end position="226"/>
    </location>
</feature>
<dbReference type="NCBIfam" id="TIGR00229">
    <property type="entry name" value="sensory_box"/>
    <property type="match status" value="1"/>
</dbReference>
<evidence type="ECO:0000313" key="9">
    <source>
        <dbReference type="EMBL" id="GGX70060.1"/>
    </source>
</evidence>
<dbReference type="CDD" id="cd00130">
    <property type="entry name" value="PAS"/>
    <property type="match status" value="1"/>
</dbReference>
<dbReference type="Pfam" id="PF08448">
    <property type="entry name" value="PAS_4"/>
    <property type="match status" value="1"/>
</dbReference>
<dbReference type="Gene3D" id="3.30.565.10">
    <property type="entry name" value="Histidine kinase-like ATPase, C-terminal domain"/>
    <property type="match status" value="1"/>
</dbReference>
<dbReference type="InterPro" id="IPR035965">
    <property type="entry name" value="PAS-like_dom_sf"/>
</dbReference>
<evidence type="ECO:0000256" key="6">
    <source>
        <dbReference type="ARBA" id="ARBA00022777"/>
    </source>
</evidence>
<dbReference type="EC" id="2.7.13.3" evidence="2"/>
<evidence type="ECO:0000256" key="4">
    <source>
        <dbReference type="ARBA" id="ARBA00022679"/>
    </source>
</evidence>
<dbReference type="SMART" id="SM00911">
    <property type="entry name" value="HWE_HK"/>
    <property type="match status" value="1"/>
</dbReference>
<gene>
    <name evidence="9" type="ORF">GCM10011309_20120</name>
</gene>
<dbReference type="InterPro" id="IPR011102">
    <property type="entry name" value="Sig_transdc_His_kinase_HWE"/>
</dbReference>
<evidence type="ECO:0000256" key="7">
    <source>
        <dbReference type="ARBA" id="ARBA00022840"/>
    </source>
</evidence>
<organism evidence="9 10">
    <name type="scientific">Litorimonas cladophorae</name>
    <dbReference type="NCBI Taxonomy" id="1220491"/>
    <lineage>
        <taxon>Bacteria</taxon>
        <taxon>Pseudomonadati</taxon>
        <taxon>Pseudomonadota</taxon>
        <taxon>Alphaproteobacteria</taxon>
        <taxon>Maricaulales</taxon>
        <taxon>Robiginitomaculaceae</taxon>
    </lineage>
</organism>
<proteinExistence type="predicted"/>
<evidence type="ECO:0000259" key="8">
    <source>
        <dbReference type="SMART" id="SM00911"/>
    </source>
</evidence>
<evidence type="ECO:0000256" key="5">
    <source>
        <dbReference type="ARBA" id="ARBA00022741"/>
    </source>
</evidence>
<dbReference type="SUPFAM" id="SSF55785">
    <property type="entry name" value="PYP-like sensor domain (PAS domain)"/>
    <property type="match status" value="1"/>
</dbReference>
<accession>A0A918KN80</accession>
<dbReference type="InterPro" id="IPR000014">
    <property type="entry name" value="PAS"/>
</dbReference>
<dbReference type="Gene3D" id="3.30.450.20">
    <property type="entry name" value="PAS domain"/>
    <property type="match status" value="1"/>
</dbReference>
<dbReference type="Proteomes" id="UP000600865">
    <property type="component" value="Unassembled WGS sequence"/>
</dbReference>
<comment type="caution">
    <text evidence="9">The sequence shown here is derived from an EMBL/GenBank/DDBJ whole genome shotgun (WGS) entry which is preliminary data.</text>
</comment>
<keyword evidence="7" id="KW-0067">ATP-binding</keyword>
<dbReference type="PANTHER" id="PTHR41523">
    <property type="entry name" value="TWO-COMPONENT SYSTEM SENSOR PROTEIN"/>
    <property type="match status" value="1"/>
</dbReference>
<keyword evidence="4" id="KW-0808">Transferase</keyword>
<keyword evidence="6" id="KW-0418">Kinase</keyword>
<dbReference type="GO" id="GO:0005524">
    <property type="term" value="F:ATP binding"/>
    <property type="evidence" value="ECO:0007669"/>
    <property type="project" value="UniProtKB-KW"/>
</dbReference>
<dbReference type="AlphaFoldDB" id="A0A918KN80"/>
<evidence type="ECO:0000256" key="1">
    <source>
        <dbReference type="ARBA" id="ARBA00000085"/>
    </source>
</evidence>
<keyword evidence="5" id="KW-0547">Nucleotide-binding</keyword>
<sequence length="324" mass="36419">MHSFAGGISDMRFIDAVEAWTLPVMVLNTELEFSFANQAYLESTRKTWAELEGRHVFDVFPEHPERVQQVHHQFRETINGSVTRLDAQPFHIMGPDGIENLHYWQATQEPIRDASGRVTHIVQYVEDVSSRVQAETQRDLIAQELNHRVKNVLSVIQSIARLSSRGQTSVEDFTNEFVSRVGAMSRAHERLYKNDFLGMSLKDLLNDELSAMSVQGEDKFSLDGPRVELSAETAKDLSMVVHELSTNAAKYGCFSVETGSLDIIWTTTDTQTEIVWMETGVGEVGPMKATGFGSKLLRVVRGIDCVRRPHSDGIEVRITLNHSA</sequence>
<dbReference type="GO" id="GO:0004673">
    <property type="term" value="F:protein histidine kinase activity"/>
    <property type="evidence" value="ECO:0007669"/>
    <property type="project" value="UniProtKB-EC"/>
</dbReference>
<evidence type="ECO:0000313" key="10">
    <source>
        <dbReference type="Proteomes" id="UP000600865"/>
    </source>
</evidence>
<protein>
    <recommendedName>
        <fullName evidence="2">histidine kinase</fullName>
        <ecNumber evidence="2">2.7.13.3</ecNumber>
    </recommendedName>
</protein>
<evidence type="ECO:0000256" key="3">
    <source>
        <dbReference type="ARBA" id="ARBA00022553"/>
    </source>
</evidence>
<dbReference type="EMBL" id="BMYV01000002">
    <property type="protein sequence ID" value="GGX70060.1"/>
    <property type="molecule type" value="Genomic_DNA"/>
</dbReference>
<dbReference type="Pfam" id="PF07536">
    <property type="entry name" value="HWE_HK"/>
    <property type="match status" value="1"/>
</dbReference>
<comment type="catalytic activity">
    <reaction evidence="1">
        <text>ATP + protein L-histidine = ADP + protein N-phospho-L-histidine.</text>
        <dbReference type="EC" id="2.7.13.3"/>
    </reaction>
</comment>
<dbReference type="InterPro" id="IPR013656">
    <property type="entry name" value="PAS_4"/>
</dbReference>
<keyword evidence="10" id="KW-1185">Reference proteome</keyword>